<keyword evidence="3" id="KW-0862">Zinc</keyword>
<dbReference type="SUPFAM" id="SSF82199">
    <property type="entry name" value="SET domain"/>
    <property type="match status" value="1"/>
</dbReference>
<accession>A0AAW0UGT3</accession>
<evidence type="ECO:0000313" key="6">
    <source>
        <dbReference type="EMBL" id="KAK8397382.1"/>
    </source>
</evidence>
<gene>
    <name evidence="6" type="ORF">O3P69_004838</name>
</gene>
<dbReference type="AlphaFoldDB" id="A0AAW0UGT3"/>
<dbReference type="PANTHER" id="PTHR46455:SF1">
    <property type="entry name" value="SET AND MYND DOMAIN CONTAINING, ARTHROPOD-SPECIFIC, MEMBER 2"/>
    <property type="match status" value="1"/>
</dbReference>
<dbReference type="Gene3D" id="1.10.220.160">
    <property type="match status" value="1"/>
</dbReference>
<dbReference type="GO" id="GO:0008270">
    <property type="term" value="F:zinc ion binding"/>
    <property type="evidence" value="ECO:0007669"/>
    <property type="project" value="UniProtKB-KW"/>
</dbReference>
<dbReference type="SUPFAM" id="SSF144232">
    <property type="entry name" value="HIT/MYND zinc finger-like"/>
    <property type="match status" value="1"/>
</dbReference>
<evidence type="ECO:0000259" key="5">
    <source>
        <dbReference type="PROSITE" id="PS50865"/>
    </source>
</evidence>
<dbReference type="InterPro" id="IPR001214">
    <property type="entry name" value="SET_dom"/>
</dbReference>
<evidence type="ECO:0000256" key="2">
    <source>
        <dbReference type="ARBA" id="ARBA00022771"/>
    </source>
</evidence>
<dbReference type="InterPro" id="IPR053010">
    <property type="entry name" value="SET_SmydA-8"/>
</dbReference>
<dbReference type="GO" id="GO:0008276">
    <property type="term" value="F:protein methyltransferase activity"/>
    <property type="evidence" value="ECO:0007669"/>
    <property type="project" value="UniProtKB-ARBA"/>
</dbReference>
<evidence type="ECO:0000256" key="3">
    <source>
        <dbReference type="ARBA" id="ARBA00022833"/>
    </source>
</evidence>
<name>A0AAW0UGT3_SCYPA</name>
<dbReference type="PANTHER" id="PTHR46455">
    <property type="entry name" value="SET AND MYND DOMAIN CONTAINING, ARTHROPOD-SPECIFIC, MEMBER 4, ISOFORM A"/>
    <property type="match status" value="1"/>
</dbReference>
<dbReference type="GO" id="GO:0008170">
    <property type="term" value="F:N-methyltransferase activity"/>
    <property type="evidence" value="ECO:0007669"/>
    <property type="project" value="UniProtKB-ARBA"/>
</dbReference>
<keyword evidence="1" id="KW-0479">Metal-binding</keyword>
<sequence length="515" mass="58246">MAEGGGVCEVCRKPAKQFCSSCRSVFYCSRDCQKQDWKTHKTRCKPYVIQNHPVFGRHMVATRDIRAGEVILREVPVVVGPKQRSPPLCLGCHRPPDGSYCCPSCHYPLCGPPCRASPVHKRECAVLSQAKTRLTVDRFDMPHPAYECITPLRCLLLREADPRQWEVVSQLQDHSEAVKASELHGLIQRNTVDFLRGFMRYEGASEAEIYRMCGVVVVNSFEVRHHGSRVRGLYPQAAMLAHQCVPNTKHAFDANLTMILRATVVIRKGTPITATYTNTFWNTMQRRKQLKISKCFLCTCQRCADPSELGTHFGTLLCGECGTGFVQPTKPLDLHSDWTCSKCGVVVMAKTVFWGDQILHKELKGLDQTSAGPFEEFLDHYKKALHPGHRFLIEAKYALVKIYGNSPEHRYRDLSREQLENKVKYCRELLQVVEVLAPGQSLLRGTLLLELQAGLVALARLLLSNDVITQDDSRDYMTEAVKHLKEASEILRHEPEMDEGGLDQKLKKLSEELDV</sequence>
<comment type="caution">
    <text evidence="6">The sequence shown here is derived from an EMBL/GenBank/DDBJ whole genome shotgun (WGS) entry which is preliminary data.</text>
</comment>
<proteinExistence type="predicted"/>
<protein>
    <recommendedName>
        <fullName evidence="5">MYND-type domain-containing protein</fullName>
    </recommendedName>
</protein>
<evidence type="ECO:0000256" key="4">
    <source>
        <dbReference type="PROSITE-ProRule" id="PRU00134"/>
    </source>
</evidence>
<dbReference type="GO" id="GO:0008757">
    <property type="term" value="F:S-adenosylmethionine-dependent methyltransferase activity"/>
    <property type="evidence" value="ECO:0007669"/>
    <property type="project" value="UniProtKB-ARBA"/>
</dbReference>
<dbReference type="Gene3D" id="6.10.140.2220">
    <property type="match status" value="2"/>
</dbReference>
<dbReference type="Pfam" id="PF01753">
    <property type="entry name" value="zf-MYND"/>
    <property type="match status" value="1"/>
</dbReference>
<dbReference type="PROSITE" id="PS50865">
    <property type="entry name" value="ZF_MYND_2"/>
    <property type="match status" value="1"/>
</dbReference>
<dbReference type="Gene3D" id="2.170.270.10">
    <property type="entry name" value="SET domain"/>
    <property type="match status" value="1"/>
</dbReference>
<reference evidence="6 7" key="1">
    <citation type="submission" date="2023-03" db="EMBL/GenBank/DDBJ databases">
        <title>High-quality genome of Scylla paramamosain provides insights in environmental adaptation.</title>
        <authorList>
            <person name="Zhang L."/>
        </authorList>
    </citation>
    <scope>NUCLEOTIDE SEQUENCE [LARGE SCALE GENOMIC DNA]</scope>
    <source>
        <strain evidence="6">LZ_2023a</strain>
        <tissue evidence="6">Muscle</tissue>
    </source>
</reference>
<dbReference type="InterPro" id="IPR046341">
    <property type="entry name" value="SET_dom_sf"/>
</dbReference>
<evidence type="ECO:0000313" key="7">
    <source>
        <dbReference type="Proteomes" id="UP001487740"/>
    </source>
</evidence>
<dbReference type="Pfam" id="PF00856">
    <property type="entry name" value="SET"/>
    <property type="match status" value="1"/>
</dbReference>
<organism evidence="6 7">
    <name type="scientific">Scylla paramamosain</name>
    <name type="common">Mud crab</name>
    <dbReference type="NCBI Taxonomy" id="85552"/>
    <lineage>
        <taxon>Eukaryota</taxon>
        <taxon>Metazoa</taxon>
        <taxon>Ecdysozoa</taxon>
        <taxon>Arthropoda</taxon>
        <taxon>Crustacea</taxon>
        <taxon>Multicrustacea</taxon>
        <taxon>Malacostraca</taxon>
        <taxon>Eumalacostraca</taxon>
        <taxon>Eucarida</taxon>
        <taxon>Decapoda</taxon>
        <taxon>Pleocyemata</taxon>
        <taxon>Brachyura</taxon>
        <taxon>Eubrachyura</taxon>
        <taxon>Portunoidea</taxon>
        <taxon>Portunidae</taxon>
        <taxon>Portuninae</taxon>
        <taxon>Scylla</taxon>
    </lineage>
</organism>
<dbReference type="CDD" id="cd20071">
    <property type="entry name" value="SET_SMYD"/>
    <property type="match status" value="1"/>
</dbReference>
<dbReference type="EMBL" id="JARAKH010000014">
    <property type="protein sequence ID" value="KAK8397382.1"/>
    <property type="molecule type" value="Genomic_DNA"/>
</dbReference>
<keyword evidence="7" id="KW-1185">Reference proteome</keyword>
<dbReference type="PROSITE" id="PS01360">
    <property type="entry name" value="ZF_MYND_1"/>
    <property type="match status" value="1"/>
</dbReference>
<evidence type="ECO:0000256" key="1">
    <source>
        <dbReference type="ARBA" id="ARBA00022723"/>
    </source>
</evidence>
<dbReference type="SMART" id="SM00317">
    <property type="entry name" value="SET"/>
    <property type="match status" value="1"/>
</dbReference>
<dbReference type="InterPro" id="IPR002893">
    <property type="entry name" value="Znf_MYND"/>
</dbReference>
<dbReference type="Proteomes" id="UP001487740">
    <property type="component" value="Unassembled WGS sequence"/>
</dbReference>
<keyword evidence="2 4" id="KW-0863">Zinc-finger</keyword>
<feature type="domain" description="MYND-type" evidence="5">
    <location>
        <begin position="8"/>
        <end position="44"/>
    </location>
</feature>